<evidence type="ECO:0000313" key="4">
    <source>
        <dbReference type="Proteomes" id="UP000597656"/>
    </source>
</evidence>
<evidence type="ECO:0008006" key="5">
    <source>
        <dbReference type="Google" id="ProtNLM"/>
    </source>
</evidence>
<keyword evidence="2" id="KW-0732">Signal</keyword>
<feature type="chain" id="PRO_5046572293" description="Lipoprotein" evidence="2">
    <location>
        <begin position="26"/>
        <end position="188"/>
    </location>
</feature>
<evidence type="ECO:0000256" key="1">
    <source>
        <dbReference type="SAM" id="MobiDB-lite"/>
    </source>
</evidence>
<accession>A0ABQ2I3G6</accession>
<protein>
    <recommendedName>
        <fullName evidence="5">Lipoprotein</fullName>
    </recommendedName>
</protein>
<comment type="caution">
    <text evidence="3">The sequence shown here is derived from an EMBL/GenBank/DDBJ whole genome shotgun (WGS) entry which is preliminary data.</text>
</comment>
<evidence type="ECO:0000256" key="2">
    <source>
        <dbReference type="SAM" id="SignalP"/>
    </source>
</evidence>
<sequence>MVRSRLLAVALAGAVTLLSACGTEADEPITDAQTRWVDAFCGGLLPGIEAGVELRKLDPANVTEVKAAYLRLITSNATAFAGAEKKLKELGAPESELEDVHERLVRFVSESSKSYGDAQGPVQALEPDAQFLEAAEKALADKNVVSSPEDLRATFQELQKRPKYSDALGRSKPCSEIRSKGQGIGQPQ</sequence>
<dbReference type="PROSITE" id="PS51257">
    <property type="entry name" value="PROKAR_LIPOPROTEIN"/>
    <property type="match status" value="1"/>
</dbReference>
<dbReference type="EMBL" id="BMNC01000005">
    <property type="protein sequence ID" value="GGM98527.1"/>
    <property type="molecule type" value="Genomic_DNA"/>
</dbReference>
<dbReference type="Proteomes" id="UP000597656">
    <property type="component" value="Unassembled WGS sequence"/>
</dbReference>
<organism evidence="3 4">
    <name type="scientific">Lentzea pudingi</name>
    <dbReference type="NCBI Taxonomy" id="1789439"/>
    <lineage>
        <taxon>Bacteria</taxon>
        <taxon>Bacillati</taxon>
        <taxon>Actinomycetota</taxon>
        <taxon>Actinomycetes</taxon>
        <taxon>Pseudonocardiales</taxon>
        <taxon>Pseudonocardiaceae</taxon>
        <taxon>Lentzea</taxon>
    </lineage>
</organism>
<feature type="signal peptide" evidence="2">
    <location>
        <begin position="1"/>
        <end position="25"/>
    </location>
</feature>
<reference evidence="4" key="1">
    <citation type="journal article" date="2019" name="Int. J. Syst. Evol. Microbiol.">
        <title>The Global Catalogue of Microorganisms (GCM) 10K type strain sequencing project: providing services to taxonomists for standard genome sequencing and annotation.</title>
        <authorList>
            <consortium name="The Broad Institute Genomics Platform"/>
            <consortium name="The Broad Institute Genome Sequencing Center for Infectious Disease"/>
            <person name="Wu L."/>
            <person name="Ma J."/>
        </authorList>
    </citation>
    <scope>NUCLEOTIDE SEQUENCE [LARGE SCALE GENOMIC DNA]</scope>
    <source>
        <strain evidence="4">CGMCC 4.7319</strain>
    </source>
</reference>
<gene>
    <name evidence="3" type="ORF">GCM10011609_40760</name>
</gene>
<proteinExistence type="predicted"/>
<name>A0ABQ2I3G6_9PSEU</name>
<feature type="region of interest" description="Disordered" evidence="1">
    <location>
        <begin position="156"/>
        <end position="188"/>
    </location>
</feature>
<keyword evidence="4" id="KW-1185">Reference proteome</keyword>
<evidence type="ECO:0000313" key="3">
    <source>
        <dbReference type="EMBL" id="GGM98527.1"/>
    </source>
</evidence>